<dbReference type="Proteomes" id="UP000501451">
    <property type="component" value="Chromosome"/>
</dbReference>
<evidence type="ECO:0000256" key="5">
    <source>
        <dbReference type="ARBA" id="ARBA00022763"/>
    </source>
</evidence>
<dbReference type="InterPro" id="IPR015887">
    <property type="entry name" value="DNA_glyclase_Znf_dom_DNA_BS"/>
</dbReference>
<evidence type="ECO:0000259" key="16">
    <source>
        <dbReference type="PROSITE" id="PS51066"/>
    </source>
</evidence>
<reference evidence="18 19" key="1">
    <citation type="journal article" date="2017" name="Int. J. Syst. Evol. Microbiol.">
        <title>Jeotgalibaca porci sp. nov. and Jeotgalibaca arthritidis sp. nov., isolated from pigs, and emended description of the genus Jeotgalibaca.</title>
        <authorList>
            <person name="Zamora L."/>
            <person name="Perez-Sancho M."/>
            <person name="Dominguez L."/>
            <person name="Fernandez-Garayzabal J.F."/>
            <person name="Vela A.I."/>
        </authorList>
    </citation>
    <scope>NUCLEOTIDE SEQUENCE [LARGE SCALE GENOMIC DNA]</scope>
    <source>
        <strain evidence="18 19">CECT 9157</strain>
    </source>
</reference>
<dbReference type="InterPro" id="IPR020629">
    <property type="entry name" value="FPG_Glyclase"/>
</dbReference>
<dbReference type="SUPFAM" id="SSF57716">
    <property type="entry name" value="Glucocorticoid receptor-like (DNA-binding domain)"/>
    <property type="match status" value="1"/>
</dbReference>
<evidence type="ECO:0000256" key="7">
    <source>
        <dbReference type="ARBA" id="ARBA00022801"/>
    </source>
</evidence>
<feature type="domain" description="Formamidopyrimidine-DNA glycosylase catalytic" evidence="17">
    <location>
        <begin position="2"/>
        <end position="115"/>
    </location>
</feature>
<comment type="catalytic activity">
    <reaction evidence="1 15">
        <text>Hydrolysis of DNA containing ring-opened 7-methylguanine residues, releasing 2,6-diamino-4-hydroxy-5-(N-methyl)formamidopyrimidine.</text>
        <dbReference type="EC" id="3.2.2.23"/>
    </reaction>
</comment>
<keyword evidence="7 15" id="KW-0378">Hydrolase</keyword>
<dbReference type="InterPro" id="IPR012319">
    <property type="entry name" value="FPG_cat"/>
</dbReference>
<comment type="cofactor">
    <cofactor evidence="15">
        <name>Zn(2+)</name>
        <dbReference type="ChEBI" id="CHEBI:29105"/>
    </cofactor>
    <text evidence="15">Binds 1 zinc ion per subunit.</text>
</comment>
<evidence type="ECO:0000256" key="11">
    <source>
        <dbReference type="ARBA" id="ARBA00023239"/>
    </source>
</evidence>
<name>A0A6G7KB64_9LACT</name>
<feature type="active site" description="Proton donor; for delta-elimination activity" evidence="15">
    <location>
        <position position="264"/>
    </location>
</feature>
<dbReference type="NCBIfam" id="NF002211">
    <property type="entry name" value="PRK01103.1"/>
    <property type="match status" value="1"/>
</dbReference>
<dbReference type="GO" id="GO:0140078">
    <property type="term" value="F:class I DNA-(apurinic or apyrimidinic site) endonuclease activity"/>
    <property type="evidence" value="ECO:0007669"/>
    <property type="project" value="UniProtKB-EC"/>
</dbReference>
<dbReference type="InterPro" id="IPR015886">
    <property type="entry name" value="H2TH_FPG"/>
</dbReference>
<protein>
    <recommendedName>
        <fullName evidence="15">Formamidopyrimidine-DNA glycosylase</fullName>
        <shortName evidence="15">Fapy-DNA glycosylase</shortName>
        <ecNumber evidence="15">3.2.2.23</ecNumber>
    </recommendedName>
    <alternativeName>
        <fullName evidence="15">DNA-(apurinic or apyrimidinic site) lyase MutM</fullName>
        <shortName evidence="15">AP lyase MutM</shortName>
        <ecNumber evidence="15">4.2.99.18</ecNumber>
    </alternativeName>
</protein>
<dbReference type="InterPro" id="IPR010663">
    <property type="entry name" value="Znf_FPG/IleRS"/>
</dbReference>
<dbReference type="PROSITE" id="PS51066">
    <property type="entry name" value="ZF_FPG_2"/>
    <property type="match status" value="1"/>
</dbReference>
<evidence type="ECO:0000256" key="12">
    <source>
        <dbReference type="ARBA" id="ARBA00023268"/>
    </source>
</evidence>
<dbReference type="SUPFAM" id="SSF46946">
    <property type="entry name" value="S13-like H2TH domain"/>
    <property type="match status" value="1"/>
</dbReference>
<dbReference type="Pfam" id="PF06827">
    <property type="entry name" value="zf-FPG_IleRS"/>
    <property type="match status" value="1"/>
</dbReference>
<dbReference type="Gene3D" id="1.10.8.50">
    <property type="match status" value="1"/>
</dbReference>
<dbReference type="SMART" id="SM01232">
    <property type="entry name" value="H2TH"/>
    <property type="match status" value="1"/>
</dbReference>
<organism evidence="18 19">
    <name type="scientific">Jeotgalibaca arthritidis</name>
    <dbReference type="NCBI Taxonomy" id="1868794"/>
    <lineage>
        <taxon>Bacteria</taxon>
        <taxon>Bacillati</taxon>
        <taxon>Bacillota</taxon>
        <taxon>Bacilli</taxon>
        <taxon>Lactobacillales</taxon>
        <taxon>Carnobacteriaceae</taxon>
        <taxon>Jeotgalibaca</taxon>
    </lineage>
</organism>
<comment type="subunit">
    <text evidence="3 15">Monomer.</text>
</comment>
<evidence type="ECO:0000256" key="6">
    <source>
        <dbReference type="ARBA" id="ARBA00022771"/>
    </source>
</evidence>
<dbReference type="NCBIfam" id="TIGR00577">
    <property type="entry name" value="fpg"/>
    <property type="match status" value="1"/>
</dbReference>
<dbReference type="GO" id="GO:0003690">
    <property type="term" value="F:double-stranded DNA binding"/>
    <property type="evidence" value="ECO:0007669"/>
    <property type="project" value="UniProtKB-ARBA"/>
</dbReference>
<evidence type="ECO:0000256" key="10">
    <source>
        <dbReference type="ARBA" id="ARBA00023204"/>
    </source>
</evidence>
<keyword evidence="11 15" id="KW-0456">Lyase</keyword>
<dbReference type="AlphaFoldDB" id="A0A6G7KB64"/>
<comment type="function">
    <text evidence="15">Involved in base excision repair of DNA damaged by oxidation or by mutagenic agents. Acts as DNA glycosylase that recognizes and removes damaged bases. Has a preference for oxidized purines, such as 7,8-dihydro-8-oxoguanine (8-oxoG). Has AP (apurinic/apyrimidinic) lyase activity and introduces nicks in the DNA strand. Cleaves the DNA backbone by beta-delta elimination to generate a single-strand break at the site of the removed base with both 3'- and 5'-phosphates.</text>
</comment>
<dbReference type="CDD" id="cd08966">
    <property type="entry name" value="EcFpg-like_N"/>
    <property type="match status" value="1"/>
</dbReference>
<dbReference type="PANTHER" id="PTHR22993:SF9">
    <property type="entry name" value="FORMAMIDOPYRIMIDINE-DNA GLYCOSYLASE"/>
    <property type="match status" value="1"/>
</dbReference>
<accession>A0A6G7KB64</accession>
<comment type="caution">
    <text evidence="15">Lacks conserved residue(s) required for the propagation of feature annotation.</text>
</comment>
<keyword evidence="9 15" id="KW-0238">DNA-binding</keyword>
<dbReference type="HAMAP" id="MF_00103">
    <property type="entry name" value="Fapy_DNA_glycosyl"/>
    <property type="match status" value="1"/>
</dbReference>
<evidence type="ECO:0000259" key="17">
    <source>
        <dbReference type="PROSITE" id="PS51068"/>
    </source>
</evidence>
<keyword evidence="8 15" id="KW-0862">Zinc</keyword>
<dbReference type="Pfam" id="PF01149">
    <property type="entry name" value="Fapy_DNA_glyco"/>
    <property type="match status" value="1"/>
</dbReference>
<gene>
    <name evidence="15 18" type="primary">mutM</name>
    <name evidence="15" type="synonym">fpg</name>
    <name evidence="18" type="ORF">G7057_08805</name>
</gene>
<keyword evidence="5 15" id="KW-0227">DNA damage</keyword>
<keyword evidence="12 15" id="KW-0511">Multifunctional enzyme</keyword>
<dbReference type="Gene3D" id="3.20.190.10">
    <property type="entry name" value="MutM-like, N-terminal"/>
    <property type="match status" value="1"/>
</dbReference>
<dbReference type="GO" id="GO:0008270">
    <property type="term" value="F:zinc ion binding"/>
    <property type="evidence" value="ECO:0007669"/>
    <property type="project" value="UniProtKB-UniRule"/>
</dbReference>
<evidence type="ECO:0000313" key="19">
    <source>
        <dbReference type="Proteomes" id="UP000501451"/>
    </source>
</evidence>
<evidence type="ECO:0000256" key="9">
    <source>
        <dbReference type="ARBA" id="ARBA00023125"/>
    </source>
</evidence>
<dbReference type="InterPro" id="IPR010979">
    <property type="entry name" value="Ribosomal_uS13-like_H2TH"/>
</dbReference>
<evidence type="ECO:0000256" key="8">
    <source>
        <dbReference type="ARBA" id="ARBA00022833"/>
    </source>
</evidence>
<evidence type="ECO:0000256" key="15">
    <source>
        <dbReference type="HAMAP-Rule" id="MF_00103"/>
    </source>
</evidence>
<dbReference type="RefSeq" id="WP_166162893.1">
    <property type="nucleotide sequence ID" value="NZ_CP049740.1"/>
</dbReference>
<evidence type="ECO:0000256" key="2">
    <source>
        <dbReference type="ARBA" id="ARBA00009409"/>
    </source>
</evidence>
<dbReference type="GO" id="GO:0006284">
    <property type="term" value="P:base-excision repair"/>
    <property type="evidence" value="ECO:0007669"/>
    <property type="project" value="InterPro"/>
</dbReference>
<feature type="active site" description="Proton donor; for beta-elimination activity" evidence="15">
    <location>
        <position position="60"/>
    </location>
</feature>
<comment type="similarity">
    <text evidence="2 15">Belongs to the FPG family.</text>
</comment>
<dbReference type="EMBL" id="CP049740">
    <property type="protein sequence ID" value="QII82514.1"/>
    <property type="molecule type" value="Genomic_DNA"/>
</dbReference>
<evidence type="ECO:0000313" key="18">
    <source>
        <dbReference type="EMBL" id="QII82514.1"/>
    </source>
</evidence>
<dbReference type="PROSITE" id="PS01242">
    <property type="entry name" value="ZF_FPG_1"/>
    <property type="match status" value="1"/>
</dbReference>
<keyword evidence="4 15" id="KW-0479">Metal-binding</keyword>
<dbReference type="SMART" id="SM00898">
    <property type="entry name" value="Fapy_DNA_glyco"/>
    <property type="match status" value="1"/>
</dbReference>
<evidence type="ECO:0000256" key="3">
    <source>
        <dbReference type="ARBA" id="ARBA00011245"/>
    </source>
</evidence>
<dbReference type="InterPro" id="IPR035937">
    <property type="entry name" value="FPG_N"/>
</dbReference>
<keyword evidence="10 15" id="KW-0234">DNA repair</keyword>
<dbReference type="EC" id="3.2.2.23" evidence="15"/>
<dbReference type="InterPro" id="IPR000214">
    <property type="entry name" value="Znf_DNA_glyclase/AP_lyase"/>
</dbReference>
<dbReference type="GO" id="GO:0003684">
    <property type="term" value="F:damaged DNA binding"/>
    <property type="evidence" value="ECO:0007669"/>
    <property type="project" value="InterPro"/>
</dbReference>
<sequence>MPELPEVEVVRRGLNQTIAHSTISHVDVFWSRMITPPFSSEKFKDVLAGETIHTVERRGKYLIFLLDNWAMVSHLRMEGKYEVVDSKEDYKKHTHVVFHLSDGRDLRYLDVRKFGRFSLVPIDKQDDYEPFKKLGPEPTAESFRFSDFKQRLSRTSRAIKTVILDQHVVAGVGNIYADESLFEAGVNPQKPANELNETESRQLHQAIIAVIGRAVSAGGSTIRTYKNSFGEEGHFQIYLNVYGKKNQACPRCGTPIEKIKVGQRGTHFCPNCQYYASEQEGDK</sequence>
<dbReference type="SUPFAM" id="SSF81624">
    <property type="entry name" value="N-terminal domain of MutM-like DNA repair proteins"/>
    <property type="match status" value="1"/>
</dbReference>
<dbReference type="PROSITE" id="PS51068">
    <property type="entry name" value="FPG_CAT"/>
    <property type="match status" value="1"/>
</dbReference>
<keyword evidence="13 15" id="KW-0326">Glycosidase</keyword>
<feature type="active site" description="Proton donor" evidence="15">
    <location>
        <position position="3"/>
    </location>
</feature>
<dbReference type="Pfam" id="PF06831">
    <property type="entry name" value="H2TH"/>
    <property type="match status" value="1"/>
</dbReference>
<dbReference type="FunFam" id="1.10.8.50:FF:000003">
    <property type="entry name" value="Formamidopyrimidine-DNA glycosylase"/>
    <property type="match status" value="1"/>
</dbReference>
<dbReference type="GO" id="GO:0034039">
    <property type="term" value="F:8-oxo-7,8-dihydroguanine DNA N-glycosylase activity"/>
    <property type="evidence" value="ECO:0007669"/>
    <property type="project" value="TreeGrafter"/>
</dbReference>
<feature type="active site" description="Schiff-base intermediate with DNA" evidence="15">
    <location>
        <position position="2"/>
    </location>
</feature>
<comment type="catalytic activity">
    <reaction evidence="14 15">
        <text>2'-deoxyribonucleotide-(2'-deoxyribose 5'-phosphate)-2'-deoxyribonucleotide-DNA = a 3'-end 2'-deoxyribonucleotide-(2,3-dehydro-2,3-deoxyribose 5'-phosphate)-DNA + a 5'-end 5'-phospho-2'-deoxyribonucleoside-DNA + H(+)</text>
        <dbReference type="Rhea" id="RHEA:66592"/>
        <dbReference type="Rhea" id="RHEA-COMP:13180"/>
        <dbReference type="Rhea" id="RHEA-COMP:16897"/>
        <dbReference type="Rhea" id="RHEA-COMP:17067"/>
        <dbReference type="ChEBI" id="CHEBI:15378"/>
        <dbReference type="ChEBI" id="CHEBI:136412"/>
        <dbReference type="ChEBI" id="CHEBI:157695"/>
        <dbReference type="ChEBI" id="CHEBI:167181"/>
        <dbReference type="EC" id="4.2.99.18"/>
    </reaction>
</comment>
<dbReference type="EC" id="4.2.99.18" evidence="15"/>
<evidence type="ECO:0000256" key="13">
    <source>
        <dbReference type="ARBA" id="ARBA00023295"/>
    </source>
</evidence>
<evidence type="ECO:0000256" key="1">
    <source>
        <dbReference type="ARBA" id="ARBA00001668"/>
    </source>
</evidence>
<keyword evidence="6 15" id="KW-0863">Zinc-finger</keyword>
<evidence type="ECO:0000256" key="4">
    <source>
        <dbReference type="ARBA" id="ARBA00022723"/>
    </source>
</evidence>
<proteinExistence type="inferred from homology"/>
<feature type="domain" description="FPG-type" evidence="16">
    <location>
        <begin position="240"/>
        <end position="274"/>
    </location>
</feature>
<evidence type="ECO:0000256" key="14">
    <source>
        <dbReference type="ARBA" id="ARBA00044632"/>
    </source>
</evidence>
<keyword evidence="19" id="KW-1185">Reference proteome</keyword>
<feature type="binding site" evidence="15">
    <location>
        <position position="112"/>
    </location>
    <ligand>
        <name>DNA</name>
        <dbReference type="ChEBI" id="CHEBI:16991"/>
    </ligand>
</feature>
<dbReference type="KEGG" id="jar:G7057_08805"/>
<feature type="binding site" evidence="15">
    <location>
        <position position="93"/>
    </location>
    <ligand>
        <name>DNA</name>
        <dbReference type="ChEBI" id="CHEBI:16991"/>
    </ligand>
</feature>
<dbReference type="PANTHER" id="PTHR22993">
    <property type="entry name" value="FORMAMIDOPYRIMIDINE-DNA GLYCOSYLASE"/>
    <property type="match status" value="1"/>
</dbReference>